<dbReference type="SMART" id="SM00490">
    <property type="entry name" value="HELICc"/>
    <property type="match status" value="1"/>
</dbReference>
<accession>A0A0N9ESB4</accession>
<dbReference type="GeneID" id="26642062"/>
<reference evidence="3 4" key="1">
    <citation type="journal article" date="2016" name="Genome Announc.">
        <title>Genome Sequences of Pseudomonas oryzihabitans Phage POR1 and Pseudomonas aeruginosa Phage PAE1.</title>
        <authorList>
            <person name="Dyson Z.A."/>
            <person name="Seviour R.J."/>
            <person name="Tucci J."/>
            <person name="Petrovski S."/>
        </authorList>
    </citation>
    <scope>NUCLEOTIDE SEQUENCE [LARGE SCALE GENOMIC DNA]</scope>
</reference>
<dbReference type="CDD" id="cd18793">
    <property type="entry name" value="SF2_C_SNF"/>
    <property type="match status" value="1"/>
</dbReference>
<keyword evidence="3" id="KW-0067">ATP-binding</keyword>
<evidence type="ECO:0000256" key="1">
    <source>
        <dbReference type="ARBA" id="ARBA00022801"/>
    </source>
</evidence>
<dbReference type="PANTHER" id="PTHR10799">
    <property type="entry name" value="SNF2/RAD54 HELICASE FAMILY"/>
    <property type="match status" value="1"/>
</dbReference>
<dbReference type="EMBL" id="KT734862">
    <property type="protein sequence ID" value="ALF51533.1"/>
    <property type="molecule type" value="Genomic_DNA"/>
</dbReference>
<dbReference type="InterPro" id="IPR027417">
    <property type="entry name" value="P-loop_NTPase"/>
</dbReference>
<keyword evidence="4" id="KW-1185">Reference proteome</keyword>
<dbReference type="SUPFAM" id="SSF52540">
    <property type="entry name" value="P-loop containing nucleoside triphosphate hydrolases"/>
    <property type="match status" value="2"/>
</dbReference>
<name>A0A0N9ESB4_9CAUD</name>
<dbReference type="InterPro" id="IPR049730">
    <property type="entry name" value="SNF2/RAD54-like_C"/>
</dbReference>
<dbReference type="GO" id="GO:0016787">
    <property type="term" value="F:hydrolase activity"/>
    <property type="evidence" value="ECO:0007669"/>
    <property type="project" value="UniProtKB-KW"/>
</dbReference>
<dbReference type="PROSITE" id="PS51194">
    <property type="entry name" value="HELICASE_CTER"/>
    <property type="match status" value="1"/>
</dbReference>
<sequence>MEYPFKTEPFNHQREEWLRSREEEARAIFWEQGTGKSKLTIDTACWLWLRGLIDGVLVVAPNGVHRNWVEKEIPDHVPDEVIKHVRAFHYQSPKADTKWHKQAVKAVIEHKGFAWLTISYEAFMTASGKRALIDFFDKRRLLYVLDEAHYIKTPTAERTKSILRSAKYAPFRRVLTGTPIAQGPFDAYSQIKFLIDDYWNKNQLGTFTEFKQHFGIWKKGWNPTAFNPKTKKNDGNEYDVLVGYRRLDALNSLLQPVSSRVTKDDVLDLPPKLYSKRFFPMTPEQGKLYRQLRDEYIVWLETGGIERDAEAVAAEPSPDACPTCLGKREVEFDGFIYPCPDCGDAPDLGAEGTTPVIAALAITRLLRLQQITCGYLPTDDEAEPVYTIPGPNRRLDLLCELIEESQHKVIVWARFQMDITLIMDALRERGISAVRYDGLVNDDERADAKARFQGERPLYHNGQVVGREAVPPEEQARVFVGNPAAGATGLTLTAAKTVIYYSNSFKLIDRLQSEDRAHRIGQTNNVLYIDLVAEDSVDEKVVEALRNKFNVASQITGDRLKDWL</sequence>
<evidence type="ECO:0000313" key="4">
    <source>
        <dbReference type="Proteomes" id="UP000204629"/>
    </source>
</evidence>
<dbReference type="OrthoDB" id="2514at10239"/>
<evidence type="ECO:0000313" key="3">
    <source>
        <dbReference type="EMBL" id="ALF51533.1"/>
    </source>
</evidence>
<dbReference type="Proteomes" id="UP000204629">
    <property type="component" value="Segment"/>
</dbReference>
<proteinExistence type="predicted"/>
<dbReference type="GO" id="GO:0005524">
    <property type="term" value="F:ATP binding"/>
    <property type="evidence" value="ECO:0007669"/>
    <property type="project" value="InterPro"/>
</dbReference>
<feature type="domain" description="Helicase C-terminal" evidence="2">
    <location>
        <begin position="394"/>
        <end position="564"/>
    </location>
</feature>
<keyword evidence="3" id="KW-0347">Helicase</keyword>
<evidence type="ECO:0000259" key="2">
    <source>
        <dbReference type="PROSITE" id="PS51194"/>
    </source>
</evidence>
<dbReference type="SMR" id="A0A0N9ESB4"/>
<organism evidence="3 4">
    <name type="scientific">Pseudomonas phage PAE1</name>
    <dbReference type="NCBI Taxonomy" id="1718273"/>
    <lineage>
        <taxon>Viruses</taxon>
        <taxon>Duplodnaviria</taxon>
        <taxon>Heunggongvirae</taxon>
        <taxon>Uroviricota</taxon>
        <taxon>Caudoviricetes</taxon>
        <taxon>Mesyanzhinovviridae</taxon>
        <taxon>Rabinowitzvirinae</taxon>
        <taxon>Yuavirus</taxon>
        <taxon>Yuavirus PAE1</taxon>
        <taxon>Pseudomonas virus PAE1</taxon>
    </lineage>
</organism>
<dbReference type="RefSeq" id="YP_009215724.1">
    <property type="nucleotide sequence ID" value="NC_028980.1"/>
</dbReference>
<protein>
    <submittedName>
        <fullName evidence="3">Putative DNA helicase</fullName>
    </submittedName>
</protein>
<dbReference type="Pfam" id="PF00271">
    <property type="entry name" value="Helicase_C"/>
    <property type="match status" value="1"/>
</dbReference>
<dbReference type="InterPro" id="IPR001650">
    <property type="entry name" value="Helicase_C-like"/>
</dbReference>
<keyword evidence="1" id="KW-0378">Hydrolase</keyword>
<gene>
    <name evidence="3" type="ORF">PAE1_33</name>
</gene>
<dbReference type="InterPro" id="IPR000330">
    <property type="entry name" value="SNF2_N"/>
</dbReference>
<dbReference type="Pfam" id="PF00176">
    <property type="entry name" value="SNF2-rel_dom"/>
    <property type="match status" value="1"/>
</dbReference>
<dbReference type="Gene3D" id="3.40.50.300">
    <property type="entry name" value="P-loop containing nucleotide triphosphate hydrolases"/>
    <property type="match status" value="1"/>
</dbReference>
<dbReference type="Gene3D" id="3.40.50.10810">
    <property type="entry name" value="Tandem AAA-ATPase domain"/>
    <property type="match status" value="1"/>
</dbReference>
<dbReference type="InterPro" id="IPR038718">
    <property type="entry name" value="SNF2-like_sf"/>
</dbReference>
<dbReference type="GO" id="GO:0004386">
    <property type="term" value="F:helicase activity"/>
    <property type="evidence" value="ECO:0007669"/>
    <property type="project" value="UniProtKB-KW"/>
</dbReference>
<keyword evidence="3" id="KW-0547">Nucleotide-binding</keyword>
<dbReference type="KEGG" id="vg:26642062"/>